<proteinExistence type="predicted"/>
<keyword evidence="1" id="KW-1133">Transmembrane helix</keyword>
<keyword evidence="4" id="KW-1185">Reference proteome</keyword>
<dbReference type="AlphaFoldDB" id="A0A1Q8ED74"/>
<dbReference type="Proteomes" id="UP000255213">
    <property type="component" value="Unassembled WGS sequence"/>
</dbReference>
<keyword evidence="1" id="KW-0472">Membrane</keyword>
<reference evidence="3 5" key="3">
    <citation type="submission" date="2018-06" db="EMBL/GenBank/DDBJ databases">
        <authorList>
            <consortium name="Pathogen Informatics"/>
            <person name="Doyle S."/>
        </authorList>
    </citation>
    <scope>NUCLEOTIDE SEQUENCE [LARGE SCALE GENOMIC DNA]</scope>
    <source>
        <strain evidence="3 5">NCTC12957</strain>
    </source>
</reference>
<name>A0A1Q8ED74_STRAI</name>
<keyword evidence="1" id="KW-0812">Transmembrane</keyword>
<dbReference type="OrthoDB" id="2233967at2"/>
<organism evidence="2 4">
    <name type="scientific">Streptococcus acidominimus</name>
    <dbReference type="NCBI Taxonomy" id="1326"/>
    <lineage>
        <taxon>Bacteria</taxon>
        <taxon>Bacillati</taxon>
        <taxon>Bacillota</taxon>
        <taxon>Bacilli</taxon>
        <taxon>Lactobacillales</taxon>
        <taxon>Streptococcaceae</taxon>
        <taxon>Streptococcus</taxon>
    </lineage>
</organism>
<evidence type="ECO:0000313" key="2">
    <source>
        <dbReference type="EMBL" id="OLF49751.1"/>
    </source>
</evidence>
<evidence type="ECO:0000313" key="3">
    <source>
        <dbReference type="EMBL" id="SUN06033.1"/>
    </source>
</evidence>
<reference evidence="2" key="2">
    <citation type="submission" date="2016-12" db="EMBL/GenBank/DDBJ databases">
        <authorList>
            <person name="Song W.-J."/>
            <person name="Kurnit D.M."/>
        </authorList>
    </citation>
    <scope>NUCLEOTIDE SEQUENCE [LARGE SCALE GENOMIC DNA]</scope>
    <source>
        <strain evidence="2">ATCC 51725</strain>
    </source>
</reference>
<evidence type="ECO:0000313" key="4">
    <source>
        <dbReference type="Proteomes" id="UP000186437"/>
    </source>
</evidence>
<accession>A0A1Q8ED74</accession>
<feature type="transmembrane region" description="Helical" evidence="1">
    <location>
        <begin position="12"/>
        <end position="30"/>
    </location>
</feature>
<reference evidence="4" key="1">
    <citation type="submission" date="2016-12" db="EMBL/GenBank/DDBJ databases">
        <authorList>
            <person name="Gulvik C.A."/>
        </authorList>
    </citation>
    <scope>NUCLEOTIDE SEQUENCE [LARGE SCALE GENOMIC DNA]</scope>
    <source>
        <strain evidence="4">ATCC 51725</strain>
    </source>
</reference>
<dbReference type="RefSeq" id="WP_075099248.1">
    <property type="nucleotide sequence ID" value="NZ_MSJL01000021.1"/>
</dbReference>
<evidence type="ECO:0000313" key="5">
    <source>
        <dbReference type="Proteomes" id="UP000255213"/>
    </source>
</evidence>
<dbReference type="EMBL" id="MSJL01000021">
    <property type="protein sequence ID" value="OLF49751.1"/>
    <property type="molecule type" value="Genomic_DNA"/>
</dbReference>
<evidence type="ECO:0000256" key="1">
    <source>
        <dbReference type="SAM" id="Phobius"/>
    </source>
</evidence>
<protein>
    <submittedName>
        <fullName evidence="3">Phage protein</fullName>
    </submittedName>
</protein>
<sequence length="64" mass="7589">MLDELNLPMEQKLALVIVLAIVNIFLWRNLGYFRLDIEPKQKDTRKLQNANYGAYIQAQGRYYN</sequence>
<dbReference type="EMBL" id="UHEN01000001">
    <property type="protein sequence ID" value="SUN06033.1"/>
    <property type="molecule type" value="Genomic_DNA"/>
</dbReference>
<dbReference type="Proteomes" id="UP000186437">
    <property type="component" value="Unassembled WGS sequence"/>
</dbReference>
<gene>
    <name evidence="2" type="ORF">BU200_05650</name>
    <name evidence="3" type="ORF">NCTC12957_00387</name>
</gene>